<comment type="caution">
    <text evidence="1">The sequence shown here is derived from an EMBL/GenBank/DDBJ whole genome shotgun (WGS) entry which is preliminary data.</text>
</comment>
<reference evidence="1" key="1">
    <citation type="submission" date="2022-06" db="EMBL/GenBank/DDBJ databases">
        <title>Genome public.</title>
        <authorList>
            <person name="Sun Q."/>
        </authorList>
    </citation>
    <scope>NUCLEOTIDE SEQUENCE</scope>
    <source>
        <strain evidence="1">CWNU-1</strain>
    </source>
</reference>
<evidence type="ECO:0000313" key="2">
    <source>
        <dbReference type="Proteomes" id="UP001431429"/>
    </source>
</evidence>
<organism evidence="1 2">
    <name type="scientific">Streptomyces albipurpureus</name>
    <dbReference type="NCBI Taxonomy" id="2897419"/>
    <lineage>
        <taxon>Bacteria</taxon>
        <taxon>Bacillati</taxon>
        <taxon>Actinomycetota</taxon>
        <taxon>Actinomycetes</taxon>
        <taxon>Kitasatosporales</taxon>
        <taxon>Streptomycetaceae</taxon>
        <taxon>Streptomyces</taxon>
    </lineage>
</organism>
<sequence length="81" mass="8544">MSLQGMRLHRLVRCLALTAGHVPSGRADGQTEALFAITRAHALAKTGWALAGVQRAHASLAAGGDDQVPFWARQPPTPAFS</sequence>
<protein>
    <submittedName>
        <fullName evidence="1">Uncharacterized protein</fullName>
    </submittedName>
</protein>
<gene>
    <name evidence="1" type="ORF">NBG84_27645</name>
</gene>
<proteinExistence type="predicted"/>
<dbReference type="RefSeq" id="WP_250922332.1">
    <property type="nucleotide sequence ID" value="NZ_JAMQAW010000036.1"/>
</dbReference>
<dbReference type="EMBL" id="JAMQAW010000036">
    <property type="protein sequence ID" value="MCM2392014.1"/>
    <property type="molecule type" value="Genomic_DNA"/>
</dbReference>
<dbReference type="Proteomes" id="UP001431429">
    <property type="component" value="Unassembled WGS sequence"/>
</dbReference>
<name>A0ABT0UTV6_9ACTN</name>
<keyword evidence="2" id="KW-1185">Reference proteome</keyword>
<evidence type="ECO:0000313" key="1">
    <source>
        <dbReference type="EMBL" id="MCM2392014.1"/>
    </source>
</evidence>
<accession>A0ABT0UTV6</accession>